<reference evidence="1 2" key="1">
    <citation type="submission" date="2015-09" db="EMBL/GenBank/DDBJ databases">
        <authorList>
            <consortium name="Pathogen Informatics"/>
        </authorList>
    </citation>
    <scope>NUCLEOTIDE SEQUENCE [LARGE SCALE GENOMIC DNA]</scope>
    <source>
        <strain evidence="1 2">2789STDY5834835</strain>
    </source>
</reference>
<proteinExistence type="predicted"/>
<name>A0A173XEM3_9FIRM</name>
<gene>
    <name evidence="1" type="ORF">ERS852450_00085</name>
</gene>
<organism evidence="1 2">
    <name type="scientific">Anaerobutyricum hallii</name>
    <dbReference type="NCBI Taxonomy" id="39488"/>
    <lineage>
        <taxon>Bacteria</taxon>
        <taxon>Bacillati</taxon>
        <taxon>Bacillota</taxon>
        <taxon>Clostridia</taxon>
        <taxon>Lachnospirales</taxon>
        <taxon>Lachnospiraceae</taxon>
        <taxon>Anaerobutyricum</taxon>
    </lineage>
</organism>
<dbReference type="EMBL" id="CYZL01000001">
    <property type="protein sequence ID" value="CUN49347.1"/>
    <property type="molecule type" value="Genomic_DNA"/>
</dbReference>
<accession>A0A173XEM3</accession>
<sequence length="45" mass="5367">MEKKLKDMGVELNELAIAMCDYIQTGQKTEQLSKFWDNEDSFYQF</sequence>
<dbReference type="RefSeq" id="WP_156329688.1">
    <property type="nucleotide sequence ID" value="NZ_BLYK01000008.1"/>
</dbReference>
<evidence type="ECO:0000313" key="1">
    <source>
        <dbReference type="EMBL" id="CUN49347.1"/>
    </source>
</evidence>
<dbReference type="AlphaFoldDB" id="A0A173XEM3"/>
<dbReference type="Proteomes" id="UP000095679">
    <property type="component" value="Unassembled WGS sequence"/>
</dbReference>
<protein>
    <submittedName>
        <fullName evidence="1">Uncharacterized protein</fullName>
    </submittedName>
</protein>
<evidence type="ECO:0000313" key="2">
    <source>
        <dbReference type="Proteomes" id="UP000095679"/>
    </source>
</evidence>